<proteinExistence type="predicted"/>
<evidence type="ECO:0008006" key="5">
    <source>
        <dbReference type="Google" id="ProtNLM"/>
    </source>
</evidence>
<organism evidence="3 4">
    <name type="scientific">Peptostreptococcus russellii</name>
    <dbReference type="NCBI Taxonomy" id="215200"/>
    <lineage>
        <taxon>Bacteria</taxon>
        <taxon>Bacillati</taxon>
        <taxon>Bacillota</taxon>
        <taxon>Clostridia</taxon>
        <taxon>Peptostreptococcales</taxon>
        <taxon>Peptostreptococcaceae</taxon>
        <taxon>Peptostreptococcus</taxon>
    </lineage>
</organism>
<reference evidence="3" key="1">
    <citation type="thesis" date="2015" institute="Rutgers" country="The State University of New Jersey, 14 College Farm Rd., New Brunswick, NJ, USA">
        <title>Ammonia toxicity in bacteria and its implications for treatment of and resource recovery from highly nitrogenous organic wastes.</title>
        <authorList>
            <person name="Luther A.K."/>
        </authorList>
    </citation>
    <scope>NUCLEOTIDE SEQUENCE</scope>
    <source>
        <strain evidence="3">RT-10B</strain>
    </source>
</reference>
<dbReference type="AlphaFoldDB" id="A0A2P7Q051"/>
<evidence type="ECO:0000313" key="4">
    <source>
        <dbReference type="Proteomes" id="UP000241434"/>
    </source>
</evidence>
<name>A0A2P7Q051_9FIRM</name>
<protein>
    <recommendedName>
        <fullName evidence="5">SH3b domain-containing protein</fullName>
    </recommendedName>
</protein>
<dbReference type="Proteomes" id="UP000241434">
    <property type="component" value="Unassembled WGS sequence"/>
</dbReference>
<evidence type="ECO:0000256" key="1">
    <source>
        <dbReference type="SAM" id="MobiDB-lite"/>
    </source>
</evidence>
<feature type="compositionally biased region" description="Polar residues" evidence="1">
    <location>
        <begin position="1"/>
        <end position="10"/>
    </location>
</feature>
<keyword evidence="4" id="KW-1185">Reference proteome</keyword>
<feature type="transmembrane region" description="Helical" evidence="2">
    <location>
        <begin position="37"/>
        <end position="57"/>
    </location>
</feature>
<gene>
    <name evidence="3" type="ORF">UF10_05175</name>
</gene>
<keyword evidence="2" id="KW-1133">Transmembrane helix</keyword>
<dbReference type="EMBL" id="JYGE01000004">
    <property type="protein sequence ID" value="PSJ31322.1"/>
    <property type="molecule type" value="Genomic_DNA"/>
</dbReference>
<evidence type="ECO:0000256" key="2">
    <source>
        <dbReference type="SAM" id="Phobius"/>
    </source>
</evidence>
<accession>A0A2P7Q051</accession>
<comment type="caution">
    <text evidence="3">The sequence shown here is derived from an EMBL/GenBank/DDBJ whole genome shotgun (WGS) entry which is preliminary data.</text>
</comment>
<evidence type="ECO:0000313" key="3">
    <source>
        <dbReference type="EMBL" id="PSJ31322.1"/>
    </source>
</evidence>
<keyword evidence="2" id="KW-0812">Transmembrane</keyword>
<dbReference type="RefSeq" id="WP_106776780.1">
    <property type="nucleotide sequence ID" value="NZ_JYGE01000004.1"/>
</dbReference>
<keyword evidence="2" id="KW-0472">Membrane</keyword>
<dbReference type="OrthoDB" id="1749150at2"/>
<feature type="region of interest" description="Disordered" evidence="1">
    <location>
        <begin position="1"/>
        <end position="20"/>
    </location>
</feature>
<dbReference type="Gene3D" id="2.30.30.40">
    <property type="entry name" value="SH3 Domains"/>
    <property type="match status" value="1"/>
</dbReference>
<sequence>MRKKGNNFNPDENFDDYNNSSDDFEQTYDSNGNKKKIIITVIAVIAVIAIIFVGFFLKNKYEISSMEKKAENFIEIEDYDEALKLYSELYSKTGNIEYKSLKNQLEIKKEISDTIKEADDQEKRGELIKALTLYKMIPREDEKSYKIASTEIESIQKDIISKANSFIESGNNSEASSLLSEYISIMPDDKKGVELYKKSSGKTDSQVKEIIVNKEVPVAVESTNNSNSGNSVADAIKGTYQYITSGEANVRSSPSKGSSVTGTVSRGDEVYIYDTYVESASRIWCRTDLGWISYNTMNNTIR</sequence>